<dbReference type="InterPro" id="IPR016169">
    <property type="entry name" value="FAD-bd_PCMH_sub2"/>
</dbReference>
<comment type="cofactor">
    <cofactor evidence="1">
        <name>FAD</name>
        <dbReference type="ChEBI" id="CHEBI:57692"/>
    </cofactor>
</comment>
<dbReference type="InterPro" id="IPR050416">
    <property type="entry name" value="FAD-linked_Oxidoreductase"/>
</dbReference>
<dbReference type="OrthoDB" id="415825at2759"/>
<dbReference type="GeneID" id="28815532"/>
<dbReference type="PROSITE" id="PS51387">
    <property type="entry name" value="FAD_PCMH"/>
    <property type="match status" value="1"/>
</dbReference>
<comment type="similarity">
    <text evidence="2">Belongs to the oxygen-dependent FAD-linked oxidoreductase family.</text>
</comment>
<evidence type="ECO:0000256" key="6">
    <source>
        <dbReference type="SAM" id="MobiDB-lite"/>
    </source>
</evidence>
<evidence type="ECO:0000256" key="2">
    <source>
        <dbReference type="ARBA" id="ARBA00005466"/>
    </source>
</evidence>
<dbReference type="InParanoid" id="A0A194WWC1"/>
<keyword evidence="3" id="KW-0285">Flavoprotein</keyword>
<dbReference type="Pfam" id="PF01565">
    <property type="entry name" value="FAD_binding_4"/>
    <property type="match status" value="1"/>
</dbReference>
<dbReference type="Gene3D" id="3.30.43.10">
    <property type="entry name" value="Uridine Diphospho-n-acetylenolpyruvylglucosamine Reductase, domain 2"/>
    <property type="match status" value="1"/>
</dbReference>
<evidence type="ECO:0000259" key="7">
    <source>
        <dbReference type="PROSITE" id="PS51387"/>
    </source>
</evidence>
<dbReference type="STRING" id="149040.A0A194WWC1"/>
<evidence type="ECO:0000256" key="1">
    <source>
        <dbReference type="ARBA" id="ARBA00001974"/>
    </source>
</evidence>
<dbReference type="InterPro" id="IPR006094">
    <property type="entry name" value="Oxid_FAD_bind_N"/>
</dbReference>
<dbReference type="SUPFAM" id="SSF56176">
    <property type="entry name" value="FAD-binding/transporter-associated domain-like"/>
    <property type="match status" value="1"/>
</dbReference>
<evidence type="ECO:0000256" key="3">
    <source>
        <dbReference type="ARBA" id="ARBA00022630"/>
    </source>
</evidence>
<dbReference type="InterPro" id="IPR016166">
    <property type="entry name" value="FAD-bd_PCMH"/>
</dbReference>
<proteinExistence type="inferred from homology"/>
<dbReference type="EMBL" id="KQ947424">
    <property type="protein sequence ID" value="KUJ12268.1"/>
    <property type="molecule type" value="Genomic_DNA"/>
</dbReference>
<dbReference type="Pfam" id="PF08031">
    <property type="entry name" value="BBE"/>
    <property type="match status" value="1"/>
</dbReference>
<feature type="region of interest" description="Disordered" evidence="6">
    <location>
        <begin position="1"/>
        <end position="24"/>
    </location>
</feature>
<accession>A0A194WWC1</accession>
<evidence type="ECO:0000256" key="4">
    <source>
        <dbReference type="ARBA" id="ARBA00022827"/>
    </source>
</evidence>
<gene>
    <name evidence="8" type="ORF">LY89DRAFT_204190</name>
</gene>
<evidence type="ECO:0000256" key="5">
    <source>
        <dbReference type="ARBA" id="ARBA00023002"/>
    </source>
</evidence>
<keyword evidence="5" id="KW-0560">Oxidoreductase</keyword>
<dbReference type="Gene3D" id="3.40.462.20">
    <property type="match status" value="1"/>
</dbReference>
<dbReference type="AlphaFoldDB" id="A0A194WWC1"/>
<evidence type="ECO:0000313" key="9">
    <source>
        <dbReference type="Proteomes" id="UP000070700"/>
    </source>
</evidence>
<evidence type="ECO:0000313" key="8">
    <source>
        <dbReference type="EMBL" id="KUJ12268.1"/>
    </source>
</evidence>
<dbReference type="PANTHER" id="PTHR42973:SF39">
    <property type="entry name" value="FAD-BINDING PCMH-TYPE DOMAIN-CONTAINING PROTEIN"/>
    <property type="match status" value="1"/>
</dbReference>
<dbReference type="InterPro" id="IPR016167">
    <property type="entry name" value="FAD-bd_PCMH_sub1"/>
</dbReference>
<reference evidence="8 9" key="1">
    <citation type="submission" date="2015-10" db="EMBL/GenBank/DDBJ databases">
        <title>Full genome of DAOMC 229536 Phialocephala scopiformis, a fungal endophyte of spruce producing the potent anti-insectan compound rugulosin.</title>
        <authorList>
            <consortium name="DOE Joint Genome Institute"/>
            <person name="Walker A.K."/>
            <person name="Frasz S.L."/>
            <person name="Seifert K.A."/>
            <person name="Miller J.D."/>
            <person name="Mondo S.J."/>
            <person name="Labutti K."/>
            <person name="Lipzen A."/>
            <person name="Dockter R."/>
            <person name="Kennedy M."/>
            <person name="Grigoriev I.V."/>
            <person name="Spatafora J.W."/>
        </authorList>
    </citation>
    <scope>NUCLEOTIDE SEQUENCE [LARGE SCALE GENOMIC DNA]</scope>
    <source>
        <strain evidence="8 9">CBS 120377</strain>
    </source>
</reference>
<sequence>MRSNRAILSSSHLTAPSMDENQPPLSAKIDPLAIAKSLSCFTKEDVQDLRANLSEAAKVAEENDYEYEEGIRRWSKVAERRASLVVFPKTPEDVSKAVLFSVKHRLDLAVCGGGHGTSGSSSTFGGLCINLSGMRRVSVDVEKKTVTAEGGALWKDVDISAGRMGLACVGGTVNHTGVGGLTLGGGYSYLTPAHGLTIDNLLSVEFVLADGNIVTASQTQNPDLFWAARGAGTSFGVATKFVYKAHDQPKNIWAAKVIFDDISAFGPVIEFANSLIERGDKKSWMFVGSGHMPPSEDKASILCVCFYNADNMDEAMSVFGPLLKLDHQDYSKICLMPYYEMNAFVNDGLEHGRRRSMKGCAFIPSPTTSRDVAWDAFKPLKQFVRTCPDAKHSFVLLEFIPYGKICEVEQTATAFANRGAYSNLLYIMSWDSPDNDKQVREFAREQVLLARRRFEDDKAKLKREGNIDLLTASSVGEYFNHEGTQSDGKSVFGPNYERLVELKKRYDPANLFCKGPKLLRSAHNGGSNSIA</sequence>
<dbReference type="PANTHER" id="PTHR42973">
    <property type="entry name" value="BINDING OXIDOREDUCTASE, PUTATIVE (AFU_ORTHOLOGUE AFUA_1G17690)-RELATED"/>
    <property type="match status" value="1"/>
</dbReference>
<dbReference type="Gene3D" id="3.30.465.10">
    <property type="match status" value="1"/>
</dbReference>
<feature type="domain" description="FAD-binding PCMH-type" evidence="7">
    <location>
        <begin position="77"/>
        <end position="248"/>
    </location>
</feature>
<dbReference type="Proteomes" id="UP000070700">
    <property type="component" value="Unassembled WGS sequence"/>
</dbReference>
<dbReference type="InterPro" id="IPR012951">
    <property type="entry name" value="BBE"/>
</dbReference>
<organism evidence="8 9">
    <name type="scientific">Mollisia scopiformis</name>
    <name type="common">Conifer needle endophyte fungus</name>
    <name type="synonym">Phialocephala scopiformis</name>
    <dbReference type="NCBI Taxonomy" id="149040"/>
    <lineage>
        <taxon>Eukaryota</taxon>
        <taxon>Fungi</taxon>
        <taxon>Dikarya</taxon>
        <taxon>Ascomycota</taxon>
        <taxon>Pezizomycotina</taxon>
        <taxon>Leotiomycetes</taxon>
        <taxon>Helotiales</taxon>
        <taxon>Mollisiaceae</taxon>
        <taxon>Mollisia</taxon>
    </lineage>
</organism>
<dbReference type="GO" id="GO:0071949">
    <property type="term" value="F:FAD binding"/>
    <property type="evidence" value="ECO:0007669"/>
    <property type="project" value="InterPro"/>
</dbReference>
<dbReference type="GO" id="GO:0016491">
    <property type="term" value="F:oxidoreductase activity"/>
    <property type="evidence" value="ECO:0007669"/>
    <property type="project" value="UniProtKB-KW"/>
</dbReference>
<keyword evidence="4" id="KW-0274">FAD</keyword>
<protein>
    <submittedName>
        <fullName evidence="8">FAD-binding domain-containing protein</fullName>
    </submittedName>
</protein>
<dbReference type="KEGG" id="psco:LY89DRAFT_204190"/>
<dbReference type="InterPro" id="IPR036318">
    <property type="entry name" value="FAD-bd_PCMH-like_sf"/>
</dbReference>
<keyword evidence="9" id="KW-1185">Reference proteome</keyword>
<dbReference type="RefSeq" id="XP_018066623.1">
    <property type="nucleotide sequence ID" value="XM_018205806.1"/>
</dbReference>
<name>A0A194WWC1_MOLSC</name>